<dbReference type="Pfam" id="PF10411">
    <property type="entry name" value="DsbC_N"/>
    <property type="match status" value="1"/>
</dbReference>
<keyword evidence="3 7" id="KW-0732">Signal</keyword>
<dbReference type="Proteomes" id="UP000223759">
    <property type="component" value="Unassembled WGS sequence"/>
</dbReference>
<evidence type="ECO:0000313" key="10">
    <source>
        <dbReference type="Proteomes" id="UP000223759"/>
    </source>
</evidence>
<dbReference type="InterPro" id="IPR051470">
    <property type="entry name" value="Thiol:disulfide_interchange"/>
</dbReference>
<dbReference type="GO" id="GO:0042597">
    <property type="term" value="C:periplasmic space"/>
    <property type="evidence" value="ECO:0007669"/>
    <property type="project" value="UniProtKB-SubCell"/>
</dbReference>
<comment type="subcellular location">
    <subcellularLocation>
        <location evidence="1 7">Periplasm</location>
    </subcellularLocation>
</comment>
<dbReference type="InterPro" id="IPR013766">
    <property type="entry name" value="Thioredoxin_domain"/>
</dbReference>
<feature type="domain" description="Thioredoxin" evidence="8">
    <location>
        <begin position="77"/>
        <end position="241"/>
    </location>
</feature>
<name>A0A1R3W4U7_9GAMM</name>
<dbReference type="Gene3D" id="3.40.30.10">
    <property type="entry name" value="Glutaredoxin"/>
    <property type="match status" value="1"/>
</dbReference>
<dbReference type="PANTHER" id="PTHR35272">
    <property type="entry name" value="THIOL:DISULFIDE INTERCHANGE PROTEIN DSBC-RELATED"/>
    <property type="match status" value="1"/>
</dbReference>
<accession>A0A1R3W4U7</accession>
<dbReference type="SUPFAM" id="SSF54423">
    <property type="entry name" value="DsbC/DsbG N-terminal domain-like"/>
    <property type="match status" value="1"/>
</dbReference>
<dbReference type="STRING" id="233100.SAMN05216526_1691"/>
<dbReference type="InterPro" id="IPR018950">
    <property type="entry name" value="DiS-bond_isomerase_DsbC/G_N"/>
</dbReference>
<reference evidence="9 10" key="1">
    <citation type="submission" date="2017-01" db="EMBL/GenBank/DDBJ databases">
        <authorList>
            <person name="Mah S.A."/>
            <person name="Swanson W.J."/>
            <person name="Moy G.W."/>
            <person name="Vacquier V.D."/>
        </authorList>
    </citation>
    <scope>NUCLEOTIDE SEQUENCE [LARGE SCALE GENOMIC DNA]</scope>
    <source>
        <strain evidence="9 10">M9</strain>
    </source>
</reference>
<proteinExistence type="inferred from homology"/>
<dbReference type="InterPro" id="IPR036249">
    <property type="entry name" value="Thioredoxin-like_sf"/>
</dbReference>
<comment type="similarity">
    <text evidence="2 7">Belongs to the thioredoxin family. DsbC subfamily.</text>
</comment>
<dbReference type="RefSeq" id="WP_076756091.1">
    <property type="nucleotide sequence ID" value="NZ_CP023018.1"/>
</dbReference>
<dbReference type="InterPro" id="IPR009094">
    <property type="entry name" value="DiS-bond_isomerase_DsbC/G_N_sf"/>
</dbReference>
<sequence>MRKTLVTGVCLAALLSAGAALADAAMDQVRERVQQLVPDGTPSYIGATGVGDLYEVRYGVQTFYISADGRFAIQGELVELETMENLTAVSRAQGRLELLAELPTEGMVTYPASGEHRHTITVFTDVDCPYCRRLHEEVPELNANGVEVRYLMFPRAGEGSATYTKMVNVWCADDKRAAMDRVKDGETIESRQCEVPAEAHVAAGQLMGVNGTPAMLLESGDLVPGYRPADEINRLLEQLVRR</sequence>
<feature type="chain" id="PRO_5010003149" description="Thiol:disulfide interchange protein" evidence="7">
    <location>
        <begin position="23"/>
        <end position="242"/>
    </location>
</feature>
<dbReference type="SUPFAM" id="SSF52833">
    <property type="entry name" value="Thioredoxin-like"/>
    <property type="match status" value="1"/>
</dbReference>
<keyword evidence="10" id="KW-1185">Reference proteome</keyword>
<dbReference type="InterPro" id="IPR033954">
    <property type="entry name" value="DiS-bond_Isoase_DsbC/G"/>
</dbReference>
<dbReference type="Gene3D" id="3.10.450.70">
    <property type="entry name" value="Disulphide bond isomerase, DsbC/G, N-terminal"/>
    <property type="match status" value="1"/>
</dbReference>
<dbReference type="CDD" id="cd03020">
    <property type="entry name" value="DsbA_DsbC_DsbG"/>
    <property type="match status" value="1"/>
</dbReference>
<dbReference type="InterPro" id="IPR012336">
    <property type="entry name" value="Thioredoxin-like_fold"/>
</dbReference>
<evidence type="ECO:0000256" key="5">
    <source>
        <dbReference type="ARBA" id="ARBA00023157"/>
    </source>
</evidence>
<protein>
    <recommendedName>
        <fullName evidence="7">Thiol:disulfide interchange protein</fullName>
    </recommendedName>
</protein>
<dbReference type="EMBL" id="FTPK01000003">
    <property type="protein sequence ID" value="SIT72607.1"/>
    <property type="molecule type" value="Genomic_DNA"/>
</dbReference>
<evidence type="ECO:0000256" key="7">
    <source>
        <dbReference type="RuleBase" id="RU364038"/>
    </source>
</evidence>
<evidence type="ECO:0000256" key="1">
    <source>
        <dbReference type="ARBA" id="ARBA00004418"/>
    </source>
</evidence>
<dbReference type="Pfam" id="PF13098">
    <property type="entry name" value="Thioredoxin_2"/>
    <property type="match status" value="1"/>
</dbReference>
<evidence type="ECO:0000256" key="2">
    <source>
        <dbReference type="ARBA" id="ARBA00009813"/>
    </source>
</evidence>
<dbReference type="PANTHER" id="PTHR35272:SF3">
    <property type="entry name" value="THIOL:DISULFIDE INTERCHANGE PROTEIN DSBC"/>
    <property type="match status" value="1"/>
</dbReference>
<keyword evidence="4 7" id="KW-0574">Periplasm</keyword>
<evidence type="ECO:0000256" key="6">
    <source>
        <dbReference type="ARBA" id="ARBA00023284"/>
    </source>
</evidence>
<evidence type="ECO:0000256" key="3">
    <source>
        <dbReference type="ARBA" id="ARBA00022729"/>
    </source>
</evidence>
<comment type="function">
    <text evidence="7">Required for disulfide bond formation in some periplasmic proteins. Acts by transferring its disulfide bond to other proteins and is reduced in the process.</text>
</comment>
<keyword evidence="5" id="KW-1015">Disulfide bond</keyword>
<feature type="signal peptide" evidence="7">
    <location>
        <begin position="1"/>
        <end position="22"/>
    </location>
</feature>
<keyword evidence="6 7" id="KW-0676">Redox-active center</keyword>
<evidence type="ECO:0000313" key="9">
    <source>
        <dbReference type="EMBL" id="SIT72607.1"/>
    </source>
</evidence>
<organism evidence="9 10">
    <name type="scientific">Ectothiorhodosinus mongolicus</name>
    <dbReference type="NCBI Taxonomy" id="233100"/>
    <lineage>
        <taxon>Bacteria</taxon>
        <taxon>Pseudomonadati</taxon>
        <taxon>Pseudomonadota</taxon>
        <taxon>Gammaproteobacteria</taxon>
        <taxon>Chromatiales</taxon>
        <taxon>Ectothiorhodospiraceae</taxon>
        <taxon>Ectothiorhodosinus</taxon>
    </lineage>
</organism>
<evidence type="ECO:0000259" key="8">
    <source>
        <dbReference type="PROSITE" id="PS51352"/>
    </source>
</evidence>
<dbReference type="AlphaFoldDB" id="A0A1R3W4U7"/>
<gene>
    <name evidence="9" type="ORF">SAMN05216526_1691</name>
</gene>
<evidence type="ECO:0000256" key="4">
    <source>
        <dbReference type="ARBA" id="ARBA00022764"/>
    </source>
</evidence>
<dbReference type="PROSITE" id="PS51352">
    <property type="entry name" value="THIOREDOXIN_2"/>
    <property type="match status" value="1"/>
</dbReference>
<dbReference type="OrthoDB" id="12976at2"/>